<evidence type="ECO:0000313" key="1">
    <source>
        <dbReference type="EMBL" id="SFW66835.1"/>
    </source>
</evidence>
<accession>A0A1K1R4Q9</accession>
<name>A0A1K1R4Q9_9BACT</name>
<evidence type="ECO:0000313" key="2">
    <source>
        <dbReference type="EMBL" id="WQG90098.1"/>
    </source>
</evidence>
<protein>
    <submittedName>
        <fullName evidence="1">Uncharacterized protein</fullName>
    </submittedName>
</protein>
<evidence type="ECO:0000313" key="4">
    <source>
        <dbReference type="Proteomes" id="UP001326715"/>
    </source>
</evidence>
<dbReference type="OrthoDB" id="730885at2"/>
<dbReference type="Proteomes" id="UP001326715">
    <property type="component" value="Chromosome"/>
</dbReference>
<gene>
    <name evidence="1" type="ORF">SAMN05661012_03365</name>
    <name evidence="2" type="ORF">SR876_01205</name>
</gene>
<sequence length="808" mass="87631">MYRKSKGALPVVLCLLVLLGTRVYAGQRSLSSVNPDSLPAGLADRALLNQPALKQAVISAVNQRSGTNNLQPTAFTKDSIPFSKFGLNSMNTSAKAQFTQYLTSGNSAAGMTKMKTLFNSMKDSTKTSAYLDNKLRGFYALRNNQLTSGFSLPGMPENKLKGVSWTTAYMDTTSMMSGWWNEGVVQDAVTLGGIPVQINYSTLSGYNYAGPSLNDAHFVQFSFDRETYMSSINKQLNQNYDLKKYFLEDLDIKSSMKSYATSSLNSIDQQGIKNKISGDQLMYLDTAQLRRSVMGNSLPVSFSADSVKALAASKDSNDQALYKQYQQSEYFRQVLSLKSQMGDVKEMNQLLGSQKQVVGNIENWMNKGENTAAMGGKLLQLSALQKLMMNMQAMKVGSVGDSNGLFMSGAAGSFLKGNKAISLLAGNSSELGIQDGGMQSATGKSSYSMQGITLGKGTTSFTALNANSKAQTNNSFNTSSLSRNVFVGSVAEKVSLGELGTLDVTLSKSSSTYGTASDAAGVSKSAAGHLMDDLWATASVGLALNGGVKEWGLTHKVYINYSGLGYVNPGAPFGSRGTMQYGFLLKRSWLKNKAMVSVRTDFRDLATSALTSEKRKSITYAVDGRYRFTKEVTMGVNILQSSLREGSTTAYLNRKISFSSQVNGKINGKVFSNNSTIGIQQLNYLTVKTLFLNIGSSQTLMAGPGMIIASLNFSKDVNNAAVYNNLLNTEGGYQYNLFKKVSCGSSLIYMNSKDVVEQIGIRQQAATQLYKRWSVSLSADVRKNLFNSAANYYYGKFNTAMAVHYQIN</sequence>
<dbReference type="EMBL" id="CP140154">
    <property type="protein sequence ID" value="WQG90098.1"/>
    <property type="molecule type" value="Genomic_DNA"/>
</dbReference>
<dbReference type="EMBL" id="FPIZ01000010">
    <property type="protein sequence ID" value="SFW66835.1"/>
    <property type="molecule type" value="Genomic_DNA"/>
</dbReference>
<reference evidence="1 3" key="1">
    <citation type="submission" date="2016-11" db="EMBL/GenBank/DDBJ databases">
        <authorList>
            <person name="Jaros S."/>
            <person name="Januszkiewicz K."/>
            <person name="Wedrychowicz H."/>
        </authorList>
    </citation>
    <scope>NUCLEOTIDE SEQUENCE [LARGE SCALE GENOMIC DNA]</scope>
    <source>
        <strain evidence="1 3">DSM 784</strain>
    </source>
</reference>
<keyword evidence="4" id="KW-1185">Reference proteome</keyword>
<reference evidence="2 4" key="2">
    <citation type="submission" date="2023-11" db="EMBL/GenBank/DDBJ databases">
        <title>MicrobeMod: A computational toolkit for identifying prokaryotic methylation and restriction-modification with nanopore sequencing.</title>
        <authorList>
            <person name="Crits-Christoph A."/>
            <person name="Kang S.C."/>
            <person name="Lee H."/>
            <person name="Ostrov N."/>
        </authorList>
    </citation>
    <scope>NUCLEOTIDE SEQUENCE [LARGE SCALE GENOMIC DNA]</scope>
    <source>
        <strain evidence="2 4">ATCC 23090</strain>
    </source>
</reference>
<dbReference type="RefSeq" id="WP_072362389.1">
    <property type="nucleotide sequence ID" value="NZ_CP139972.1"/>
</dbReference>
<evidence type="ECO:0000313" key="3">
    <source>
        <dbReference type="Proteomes" id="UP000183788"/>
    </source>
</evidence>
<organism evidence="1 3">
    <name type="scientific">Chitinophaga sancti</name>
    <dbReference type="NCBI Taxonomy" id="1004"/>
    <lineage>
        <taxon>Bacteria</taxon>
        <taxon>Pseudomonadati</taxon>
        <taxon>Bacteroidota</taxon>
        <taxon>Chitinophagia</taxon>
        <taxon>Chitinophagales</taxon>
        <taxon>Chitinophagaceae</taxon>
        <taxon>Chitinophaga</taxon>
    </lineage>
</organism>
<dbReference type="STRING" id="1004.SAMN05661012_03365"/>
<proteinExistence type="predicted"/>
<dbReference type="Proteomes" id="UP000183788">
    <property type="component" value="Unassembled WGS sequence"/>
</dbReference>
<dbReference type="AlphaFoldDB" id="A0A1K1R4Q9"/>